<sequence>MMSIHKIGLLTVTHDPLGKNIDLFKRLKKVIEDLYPELYMAISEESSIKLIREIENSNFNIKIIPKKGAAFARRAVLNFGLTGECGFYHYVDFDRLLTWANNHLVELKELKKMLTNQDYMIIGRTERAMNTHPVEWIETERITNKICSIELSMDVDITAGSCGFSRESAEYIHKYSNDKMTDGEWPMIVDRMADLRIGYIAVEGLEYFEEINGISRPISDSEKWLDRLRLSLIISESAIKTGR</sequence>
<evidence type="ECO:0000313" key="2">
    <source>
        <dbReference type="Proteomes" id="UP000276770"/>
    </source>
</evidence>
<evidence type="ECO:0000313" key="1">
    <source>
        <dbReference type="EMBL" id="RLQ94273.1"/>
    </source>
</evidence>
<dbReference type="RefSeq" id="WP_121681364.1">
    <property type="nucleotide sequence ID" value="NZ_RCVZ01000010.1"/>
</dbReference>
<comment type="caution">
    <text evidence="1">The sequence shown here is derived from an EMBL/GenBank/DDBJ whole genome shotgun (WGS) entry which is preliminary data.</text>
</comment>
<dbReference type="AlphaFoldDB" id="A0A3L7JTU6"/>
<reference evidence="1 2" key="1">
    <citation type="submission" date="2018-10" db="EMBL/GenBank/DDBJ databases">
        <title>Falsibacillus sp. genome draft.</title>
        <authorList>
            <person name="Shi S."/>
        </authorList>
    </citation>
    <scope>NUCLEOTIDE SEQUENCE [LARGE SCALE GENOMIC DNA]</scope>
    <source>
        <strain evidence="1 2">GY 10110</strain>
    </source>
</reference>
<keyword evidence="2" id="KW-1185">Reference proteome</keyword>
<name>A0A3L7JTU6_9BACI</name>
<proteinExistence type="predicted"/>
<organism evidence="1 2">
    <name type="scientific">Falsibacillus albus</name>
    <dbReference type="NCBI Taxonomy" id="2478915"/>
    <lineage>
        <taxon>Bacteria</taxon>
        <taxon>Bacillati</taxon>
        <taxon>Bacillota</taxon>
        <taxon>Bacilli</taxon>
        <taxon>Bacillales</taxon>
        <taxon>Bacillaceae</taxon>
        <taxon>Falsibacillus</taxon>
    </lineage>
</organism>
<dbReference type="OrthoDB" id="1902160at2"/>
<evidence type="ECO:0008006" key="3">
    <source>
        <dbReference type="Google" id="ProtNLM"/>
    </source>
</evidence>
<dbReference type="EMBL" id="RCVZ01000010">
    <property type="protein sequence ID" value="RLQ94273.1"/>
    <property type="molecule type" value="Genomic_DNA"/>
</dbReference>
<accession>A0A3L7JTU6</accession>
<protein>
    <recommendedName>
        <fullName evidence="3">Glycosyltransferase family 2 protein</fullName>
    </recommendedName>
</protein>
<gene>
    <name evidence="1" type="ORF">D9X91_14525</name>
</gene>
<dbReference type="Proteomes" id="UP000276770">
    <property type="component" value="Unassembled WGS sequence"/>
</dbReference>